<keyword evidence="14" id="KW-0007">Acetylation</keyword>
<comment type="subunit">
    <text evidence="5">Interacts with RPA1 and RPA2.</text>
</comment>
<dbReference type="OMA" id="CGSKAWI"/>
<accession>H0ZNW2</accession>
<evidence type="ECO:0000256" key="2">
    <source>
        <dbReference type="ARBA" id="ARBA00004123"/>
    </source>
</evidence>
<evidence type="ECO:0000256" key="5">
    <source>
        <dbReference type="ARBA" id="ARBA00011274"/>
    </source>
</evidence>
<reference evidence="22" key="2">
    <citation type="submission" date="2025-08" db="UniProtKB">
        <authorList>
            <consortium name="Ensembl"/>
        </authorList>
    </citation>
    <scope>IDENTIFICATION</scope>
</reference>
<dbReference type="AlphaFoldDB" id="H0ZNW2"/>
<organism evidence="22 23">
    <name type="scientific">Taeniopygia guttata</name>
    <name type="common">Zebra finch</name>
    <name type="synonym">Poephila guttata</name>
    <dbReference type="NCBI Taxonomy" id="59729"/>
    <lineage>
        <taxon>Eukaryota</taxon>
        <taxon>Metazoa</taxon>
        <taxon>Chordata</taxon>
        <taxon>Craniata</taxon>
        <taxon>Vertebrata</taxon>
        <taxon>Euteleostomi</taxon>
        <taxon>Archelosauria</taxon>
        <taxon>Archosauria</taxon>
        <taxon>Dinosauria</taxon>
        <taxon>Saurischia</taxon>
        <taxon>Theropoda</taxon>
        <taxon>Coelurosauria</taxon>
        <taxon>Aves</taxon>
        <taxon>Neognathae</taxon>
        <taxon>Neoaves</taxon>
        <taxon>Telluraves</taxon>
        <taxon>Australaves</taxon>
        <taxon>Passeriformes</taxon>
        <taxon>Passeroidea</taxon>
        <taxon>Estrildidae</taxon>
        <taxon>Estrildinae</taxon>
        <taxon>Taeniopygia</taxon>
    </lineage>
</organism>
<dbReference type="PANTHER" id="PTHR24403:SF82">
    <property type="entry name" value="ZINC FINGER-CONTAINING UBIQUITIN PEPTIDASE 1"/>
    <property type="match status" value="1"/>
</dbReference>
<evidence type="ECO:0000256" key="12">
    <source>
        <dbReference type="ARBA" id="ARBA00022801"/>
    </source>
</evidence>
<feature type="compositionally biased region" description="Low complexity" evidence="20">
    <location>
        <begin position="19"/>
        <end position="35"/>
    </location>
</feature>
<comment type="subcellular location">
    <subcellularLocation>
        <location evidence="3">Cytoplasm</location>
    </subcellularLocation>
    <subcellularLocation>
        <location evidence="2">Nucleus</location>
    </subcellularLocation>
</comment>
<dbReference type="GO" id="GO:0005654">
    <property type="term" value="C:nucleoplasm"/>
    <property type="evidence" value="ECO:0007669"/>
    <property type="project" value="Ensembl"/>
</dbReference>
<feature type="coiled-coil region" evidence="19">
    <location>
        <begin position="256"/>
        <end position="286"/>
    </location>
</feature>
<evidence type="ECO:0000256" key="15">
    <source>
        <dbReference type="ARBA" id="ARBA00023242"/>
    </source>
</evidence>
<dbReference type="Pfam" id="PF07910">
    <property type="entry name" value="Peptidase_C78"/>
    <property type="match status" value="1"/>
</dbReference>
<feature type="domain" description="C2H2-type" evidence="21">
    <location>
        <begin position="222"/>
        <end position="242"/>
    </location>
</feature>
<dbReference type="GO" id="GO:0004843">
    <property type="term" value="F:cysteine-type deubiquitinase activity"/>
    <property type="evidence" value="ECO:0007669"/>
    <property type="project" value="UniProtKB-EC"/>
</dbReference>
<evidence type="ECO:0000256" key="8">
    <source>
        <dbReference type="ARBA" id="ARBA00022490"/>
    </source>
</evidence>
<evidence type="ECO:0000256" key="19">
    <source>
        <dbReference type="SAM" id="Coils"/>
    </source>
</evidence>
<dbReference type="PROSITE" id="PS00028">
    <property type="entry name" value="ZINC_FINGER_C2H2_1"/>
    <property type="match status" value="1"/>
</dbReference>
<keyword evidence="9" id="KW-0479">Metal-binding</keyword>
<evidence type="ECO:0000256" key="20">
    <source>
        <dbReference type="SAM" id="MobiDB-lite"/>
    </source>
</evidence>
<proteinExistence type="inferred from homology"/>
<evidence type="ECO:0000313" key="22">
    <source>
        <dbReference type="Ensembl" id="ENSTGUP00000012291.2"/>
    </source>
</evidence>
<dbReference type="GO" id="GO:0008270">
    <property type="term" value="F:zinc ion binding"/>
    <property type="evidence" value="ECO:0007669"/>
    <property type="project" value="UniProtKB-KW"/>
</dbReference>
<evidence type="ECO:0000256" key="6">
    <source>
        <dbReference type="ARBA" id="ARBA00012759"/>
    </source>
</evidence>
<evidence type="ECO:0000256" key="4">
    <source>
        <dbReference type="ARBA" id="ARBA00010469"/>
    </source>
</evidence>
<evidence type="ECO:0000256" key="14">
    <source>
        <dbReference type="ARBA" id="ARBA00022990"/>
    </source>
</evidence>
<dbReference type="GO" id="GO:0005829">
    <property type="term" value="C:cytosol"/>
    <property type="evidence" value="ECO:0007669"/>
    <property type="project" value="Ensembl"/>
</dbReference>
<reference evidence="22 23" key="1">
    <citation type="journal article" date="2010" name="Nature">
        <title>The genome of a songbird.</title>
        <authorList>
            <person name="Warren W.C."/>
            <person name="Clayton D.F."/>
            <person name="Ellegren H."/>
            <person name="Arnold A.P."/>
            <person name="Hillier L.W."/>
            <person name="Kunstner A."/>
            <person name="Searle S."/>
            <person name="White S."/>
            <person name="Vilella A.J."/>
            <person name="Fairley S."/>
            <person name="Heger A."/>
            <person name="Kong L."/>
            <person name="Ponting C.P."/>
            <person name="Jarvis E.D."/>
            <person name="Mello C.V."/>
            <person name="Minx P."/>
            <person name="Lovell P."/>
            <person name="Velho T.A."/>
            <person name="Ferris M."/>
            <person name="Balakrishnan C.N."/>
            <person name="Sinha S."/>
            <person name="Blatti C."/>
            <person name="London S.E."/>
            <person name="Li Y."/>
            <person name="Lin Y.C."/>
            <person name="George J."/>
            <person name="Sweedler J."/>
            <person name="Southey B."/>
            <person name="Gunaratne P."/>
            <person name="Watson M."/>
            <person name="Nam K."/>
            <person name="Backstrom N."/>
            <person name="Smeds L."/>
            <person name="Nabholz B."/>
            <person name="Itoh Y."/>
            <person name="Whitney O."/>
            <person name="Pfenning A.R."/>
            <person name="Howard J."/>
            <person name="Volker M."/>
            <person name="Skinner B.M."/>
            <person name="Griffin D.K."/>
            <person name="Ye L."/>
            <person name="McLaren W.M."/>
            <person name="Flicek P."/>
            <person name="Quesada V."/>
            <person name="Velasco G."/>
            <person name="Lopez-Otin C."/>
            <person name="Puente X.S."/>
            <person name="Olender T."/>
            <person name="Lancet D."/>
            <person name="Smit A.F."/>
            <person name="Hubley R."/>
            <person name="Konkel M.K."/>
            <person name="Walker J.A."/>
            <person name="Batzer M.A."/>
            <person name="Gu W."/>
            <person name="Pollock D.D."/>
            <person name="Chen L."/>
            <person name="Cheng Z."/>
            <person name="Eichler E.E."/>
            <person name="Stapley J."/>
            <person name="Slate J."/>
            <person name="Ekblom R."/>
            <person name="Birkhead T."/>
            <person name="Burke T."/>
            <person name="Burt D."/>
            <person name="Scharff C."/>
            <person name="Adam I."/>
            <person name="Richard H."/>
            <person name="Sultan M."/>
            <person name="Soldatov A."/>
            <person name="Lehrach H."/>
            <person name="Edwards S.V."/>
            <person name="Yang S.P."/>
            <person name="Li X."/>
            <person name="Graves T."/>
            <person name="Fulton L."/>
            <person name="Nelson J."/>
            <person name="Chinwalla A."/>
            <person name="Hou S."/>
            <person name="Mardis E.R."/>
            <person name="Wilson R.K."/>
        </authorList>
    </citation>
    <scope>NUCLEOTIDE SEQUENCE [LARGE SCALE GENOMIC DNA]</scope>
</reference>
<reference evidence="22" key="3">
    <citation type="submission" date="2025-09" db="UniProtKB">
        <authorList>
            <consortium name="Ensembl"/>
        </authorList>
    </citation>
    <scope>IDENTIFICATION</scope>
</reference>
<dbReference type="SMART" id="SM00355">
    <property type="entry name" value="ZnF_C2H2"/>
    <property type="match status" value="3"/>
</dbReference>
<comment type="catalytic activity">
    <reaction evidence="1">
        <text>Thiol-dependent hydrolysis of ester, thioester, amide, peptide and isopeptide bonds formed by the C-terminal Gly of ubiquitin (a 76-residue protein attached to proteins as an intracellular targeting signal).</text>
        <dbReference type="EC" id="3.4.19.12"/>
    </reaction>
</comment>
<name>H0ZNW2_TAEGU</name>
<dbReference type="Ensembl" id="ENSTGUT00000012426.2">
    <property type="protein sequence ID" value="ENSTGUP00000012291.2"/>
    <property type="gene ID" value="ENSTGUG00000011930.2"/>
</dbReference>
<dbReference type="STRING" id="59729.ENSTGUP00000012291"/>
<evidence type="ECO:0000256" key="11">
    <source>
        <dbReference type="ARBA" id="ARBA00022771"/>
    </source>
</evidence>
<protein>
    <recommendedName>
        <fullName evidence="7">Zinc finger-containing ubiquitin peptidase 1</fullName>
        <ecNumber evidence="6">3.4.19.12</ecNumber>
    </recommendedName>
    <alternativeName>
        <fullName evidence="17">Lys-63-specific deubiquitinase ZUFSP</fullName>
    </alternativeName>
    <alternativeName>
        <fullName evidence="16">Zinc finger with UFM1-specific peptidase domain protein</fullName>
    </alternativeName>
</protein>
<evidence type="ECO:0000256" key="18">
    <source>
        <dbReference type="ARBA" id="ARBA00045669"/>
    </source>
</evidence>
<gene>
    <name evidence="22" type="primary">ZUP1</name>
</gene>
<keyword evidence="10" id="KW-0677">Repeat</keyword>
<evidence type="ECO:0000256" key="16">
    <source>
        <dbReference type="ARBA" id="ARBA00029662"/>
    </source>
</evidence>
<feature type="region of interest" description="Disordered" evidence="20">
    <location>
        <begin position="1"/>
        <end position="101"/>
    </location>
</feature>
<keyword evidence="8" id="KW-0963">Cytoplasm</keyword>
<dbReference type="InterPro" id="IPR038765">
    <property type="entry name" value="Papain-like_cys_pep_sf"/>
</dbReference>
<dbReference type="Gene3D" id="3.90.70.130">
    <property type="match status" value="1"/>
</dbReference>
<dbReference type="InterPro" id="IPR050688">
    <property type="entry name" value="Zinc_finger/UBP_domain"/>
</dbReference>
<dbReference type="InParanoid" id="H0ZNW2"/>
<evidence type="ECO:0000256" key="17">
    <source>
        <dbReference type="ARBA" id="ARBA00031481"/>
    </source>
</evidence>
<evidence type="ECO:0000256" key="1">
    <source>
        <dbReference type="ARBA" id="ARBA00000707"/>
    </source>
</evidence>
<keyword evidence="11" id="KW-0863">Zinc-finger</keyword>
<sequence>MRAALRRSQQQTGLHRAPRPTSSAASAAPTRRLSAFFPPYPSRRTRPAPSKRELAAPERSAPAPHTDARWRTPPRRAPHWLGGGARRSQQPLRGAPAPGRERLFPAGAGEAPRGTGGIAAMVLCDVCGRALPHPRRPSLCRRQPRCPLCAASLGCDELRRHMETAHPEPGPPGSRRPGAPAECPFCGEAAGRELEEHVRARHGHLLGAPGTDTGNGEQLYECPMCSLTCTNIQILEEHVDLHLEEHNFSEGGNIRDLELAQQLQTEEDERQRLEEEKREREEFKKLQRQYGLDNSGGFKQQFLKNMEREVDRGRMQPFEYHKRKAEMMESLASGIDDGKTKTSGVIEALCKYYQNENKDVRHVWLSAGVDHFHSSLGDRGWGCGYRNFQMLLSSLLQNSFYNDCLRDTTLIPSIPKIQSMIEDAWKEGFDPHGASHFNNRLHGSKAWIGACEIYSLLTSLRIKCQIIDFHKPTGPMGTHPRLFEWILRYYSTDNEGGAKVVCTSKPPIYLQHQGHSRTVVGIEEKKNKSLCLLLFDPGCSSQQMQKLLRQNCDGTGLRLLRKFVGSLKEKQYQIVAVDGVLSLEEKAARCRASQVLTSEKIP</sequence>
<evidence type="ECO:0000256" key="13">
    <source>
        <dbReference type="ARBA" id="ARBA00022833"/>
    </source>
</evidence>
<dbReference type="SUPFAM" id="SSF54001">
    <property type="entry name" value="Cysteine proteinases"/>
    <property type="match status" value="1"/>
</dbReference>
<dbReference type="FunFam" id="3.90.70.130:FF:000002">
    <property type="entry name" value="Zinc finger containing ubiquitin peptidase 1"/>
    <property type="match status" value="1"/>
</dbReference>
<feature type="region of interest" description="Disordered" evidence="20">
    <location>
        <begin position="163"/>
        <end position="182"/>
    </location>
</feature>
<dbReference type="InterPro" id="IPR012462">
    <property type="entry name" value="UFSP1/2_DUB_cat"/>
</dbReference>
<dbReference type="Proteomes" id="UP000007754">
    <property type="component" value="Chromosome 3"/>
</dbReference>
<keyword evidence="19" id="KW-0175">Coiled coil</keyword>
<keyword evidence="15" id="KW-0539">Nucleus</keyword>
<dbReference type="GeneTree" id="ENSGT00390000008232"/>
<evidence type="ECO:0000256" key="10">
    <source>
        <dbReference type="ARBA" id="ARBA00022737"/>
    </source>
</evidence>
<keyword evidence="13" id="KW-0862">Zinc</keyword>
<dbReference type="HOGENOM" id="CLU_017060_1_0_1"/>
<keyword evidence="23" id="KW-1185">Reference proteome</keyword>
<keyword evidence="12" id="KW-0378">Hydrolase</keyword>
<dbReference type="EC" id="3.4.19.12" evidence="6"/>
<comment type="similarity">
    <text evidence="4">Belongs to the peptidase C78 family. ZUFSP subfamily.</text>
</comment>
<evidence type="ECO:0000313" key="23">
    <source>
        <dbReference type="Proteomes" id="UP000007754"/>
    </source>
</evidence>
<dbReference type="InterPro" id="IPR013087">
    <property type="entry name" value="Znf_C2H2_type"/>
</dbReference>
<evidence type="ECO:0000256" key="7">
    <source>
        <dbReference type="ARBA" id="ARBA00021993"/>
    </source>
</evidence>
<evidence type="ECO:0000259" key="21">
    <source>
        <dbReference type="PROSITE" id="PS00028"/>
    </source>
</evidence>
<evidence type="ECO:0000256" key="9">
    <source>
        <dbReference type="ARBA" id="ARBA00022723"/>
    </source>
</evidence>
<comment type="function">
    <text evidence="18">Deubiquitinase with endodeubiquitinase activity that specifically interacts with and cleaves 'Lys-63'-linked long polyubiquitin chains. Shows only weak activity against 'Lys-11' and 'Lys-48'-linked chains. Plays an important role in genome stability pathways, functioning to prevent spontaneous DNA damage and also promote cellular survival in response to exogenous DNA damage. Modulates the ubiquitination status of replication protein A (RPA) complex proteins in response to replication stress.</text>
</comment>
<evidence type="ECO:0000256" key="3">
    <source>
        <dbReference type="ARBA" id="ARBA00004496"/>
    </source>
</evidence>
<dbReference type="PANTHER" id="PTHR24403">
    <property type="entry name" value="ZINC FINGER PROTEIN"/>
    <property type="match status" value="1"/>
</dbReference>